<dbReference type="InterPro" id="IPR021408">
    <property type="entry name" value="DUF3046"/>
</dbReference>
<evidence type="ECO:0000313" key="2">
    <source>
        <dbReference type="Proteomes" id="UP000019494"/>
    </source>
</evidence>
<gene>
    <name evidence="1" type="ORF">N864_04425</name>
</gene>
<protein>
    <recommendedName>
        <fullName evidence="3">Histidine kinase</fullName>
    </recommendedName>
</protein>
<proteinExistence type="predicted"/>
<reference evidence="2" key="1">
    <citation type="submission" date="2013-08" db="EMBL/GenBank/DDBJ databases">
        <title>Intrasporangium oryzae NRRL B-24470.</title>
        <authorList>
            <person name="Liu H."/>
            <person name="Wang G."/>
        </authorList>
    </citation>
    <scope>NUCLEOTIDE SEQUENCE [LARGE SCALE GENOMIC DNA]</scope>
    <source>
        <strain evidence="2">Q5-1</strain>
    </source>
</reference>
<name>W9GK06_9MICO</name>
<comment type="caution">
    <text evidence="1">The sequence shown here is derived from an EMBL/GenBank/DDBJ whole genome shotgun (WGS) entry which is preliminary data.</text>
</comment>
<dbReference type="PATRIC" id="fig|584657.3.peg.2619"/>
<sequence>MRMSHFWTLMRDEFGERYADSLARDHVLGALGNRTVRQALEDGLPPRTVWEALCEDMDVPESRRLGRDIREARGGHGGQVGS</sequence>
<dbReference type="EMBL" id="AWQS01000109">
    <property type="protein sequence ID" value="EWT05477.1"/>
    <property type="molecule type" value="Genomic_DNA"/>
</dbReference>
<organism evidence="1 2">
    <name type="scientific">Intrasporangium chromatireducens Q5-1</name>
    <dbReference type="NCBI Taxonomy" id="584657"/>
    <lineage>
        <taxon>Bacteria</taxon>
        <taxon>Bacillati</taxon>
        <taxon>Actinomycetota</taxon>
        <taxon>Actinomycetes</taxon>
        <taxon>Micrococcales</taxon>
        <taxon>Intrasporangiaceae</taxon>
        <taxon>Intrasporangium</taxon>
    </lineage>
</organism>
<evidence type="ECO:0000313" key="1">
    <source>
        <dbReference type="EMBL" id="EWT05477.1"/>
    </source>
</evidence>
<keyword evidence="2" id="KW-1185">Reference proteome</keyword>
<dbReference type="Proteomes" id="UP000019494">
    <property type="component" value="Unassembled WGS sequence"/>
</dbReference>
<accession>W9GK06</accession>
<dbReference type="Pfam" id="PF11248">
    <property type="entry name" value="DUF3046"/>
    <property type="match status" value="1"/>
</dbReference>
<dbReference type="AlphaFoldDB" id="W9GK06"/>
<evidence type="ECO:0008006" key="3">
    <source>
        <dbReference type="Google" id="ProtNLM"/>
    </source>
</evidence>